<comment type="caution">
    <text evidence="7">The sequence shown here is derived from an EMBL/GenBank/DDBJ whole genome shotgun (WGS) entry which is preliminary data.</text>
</comment>
<dbReference type="Gene3D" id="3.30.700.10">
    <property type="entry name" value="Glycoprotein, Type 4 Pilin"/>
    <property type="match status" value="1"/>
</dbReference>
<evidence type="ECO:0000256" key="4">
    <source>
        <dbReference type="ARBA" id="ARBA00022989"/>
    </source>
</evidence>
<dbReference type="GO" id="GO:0016020">
    <property type="term" value="C:membrane"/>
    <property type="evidence" value="ECO:0007669"/>
    <property type="project" value="UniProtKB-SubCell"/>
</dbReference>
<evidence type="ECO:0000256" key="6">
    <source>
        <dbReference type="SAM" id="Phobius"/>
    </source>
</evidence>
<proteinExistence type="predicted"/>
<dbReference type="PANTHER" id="PTHR30093:SF44">
    <property type="entry name" value="TYPE II SECRETION SYSTEM CORE PROTEIN G"/>
    <property type="match status" value="1"/>
</dbReference>
<dbReference type="AlphaFoldDB" id="A0A1G2CJW9"/>
<sequence length="166" mass="17655">MTSLHSRTSHLERGFTLIEMLIVVAIIGILASAVLVGLGPVQRQARDSRRIADLRQTQTGLELYFHKCGYYPGTAQASSPCGAFSQIGDWNSMTTALTGSNLGVNRVPNDPSSGRTYSYGTDGIGSGYIIGARMEDAGNPNLVSGDDADGTVFGVDCADPIYCIRF</sequence>
<keyword evidence="2" id="KW-0488">Methylation</keyword>
<dbReference type="Pfam" id="PF07963">
    <property type="entry name" value="N_methyl"/>
    <property type="match status" value="1"/>
</dbReference>
<accession>A0A1G2CJW9</accession>
<dbReference type="Proteomes" id="UP000178495">
    <property type="component" value="Unassembled WGS sequence"/>
</dbReference>
<comment type="subcellular location">
    <subcellularLocation>
        <location evidence="1">Membrane</location>
        <topology evidence="1">Single-pass membrane protein</topology>
    </subcellularLocation>
</comment>
<dbReference type="NCBIfam" id="TIGR02532">
    <property type="entry name" value="IV_pilin_GFxxxE"/>
    <property type="match status" value="1"/>
</dbReference>
<name>A0A1G2CJW9_9BACT</name>
<keyword evidence="4 6" id="KW-1133">Transmembrane helix</keyword>
<evidence type="ECO:0008006" key="9">
    <source>
        <dbReference type="Google" id="ProtNLM"/>
    </source>
</evidence>
<dbReference type="GO" id="GO:0015627">
    <property type="term" value="C:type II protein secretion system complex"/>
    <property type="evidence" value="ECO:0007669"/>
    <property type="project" value="InterPro"/>
</dbReference>
<gene>
    <name evidence="7" type="ORF">A3A43_00815</name>
</gene>
<keyword evidence="3 6" id="KW-0812">Transmembrane</keyword>
<dbReference type="PROSITE" id="PS00409">
    <property type="entry name" value="PROKAR_NTER_METHYL"/>
    <property type="match status" value="1"/>
</dbReference>
<organism evidence="7 8">
    <name type="scientific">Candidatus Liptonbacteria bacterium RIFCSPLOWO2_01_FULL_56_20</name>
    <dbReference type="NCBI Taxonomy" id="1798652"/>
    <lineage>
        <taxon>Bacteria</taxon>
        <taxon>Candidatus Liptoniibacteriota</taxon>
    </lineage>
</organism>
<evidence type="ECO:0000313" key="8">
    <source>
        <dbReference type="Proteomes" id="UP000178495"/>
    </source>
</evidence>
<protein>
    <recommendedName>
        <fullName evidence="9">Type II secretion system protein GspG C-terminal domain-containing protein</fullName>
    </recommendedName>
</protein>
<evidence type="ECO:0000256" key="3">
    <source>
        <dbReference type="ARBA" id="ARBA00022692"/>
    </source>
</evidence>
<evidence type="ECO:0000256" key="1">
    <source>
        <dbReference type="ARBA" id="ARBA00004167"/>
    </source>
</evidence>
<dbReference type="InterPro" id="IPR012902">
    <property type="entry name" value="N_methyl_site"/>
</dbReference>
<evidence type="ECO:0000256" key="5">
    <source>
        <dbReference type="ARBA" id="ARBA00023136"/>
    </source>
</evidence>
<evidence type="ECO:0000256" key="2">
    <source>
        <dbReference type="ARBA" id="ARBA00022481"/>
    </source>
</evidence>
<dbReference type="InterPro" id="IPR045584">
    <property type="entry name" value="Pilin-like"/>
</dbReference>
<dbReference type="SUPFAM" id="SSF54523">
    <property type="entry name" value="Pili subunits"/>
    <property type="match status" value="1"/>
</dbReference>
<dbReference type="GO" id="GO:0015628">
    <property type="term" value="P:protein secretion by the type II secretion system"/>
    <property type="evidence" value="ECO:0007669"/>
    <property type="project" value="InterPro"/>
</dbReference>
<dbReference type="STRING" id="1798652.A3A43_00815"/>
<feature type="transmembrane region" description="Helical" evidence="6">
    <location>
        <begin position="20"/>
        <end position="41"/>
    </location>
</feature>
<reference evidence="7 8" key="1">
    <citation type="journal article" date="2016" name="Nat. Commun.">
        <title>Thousands of microbial genomes shed light on interconnected biogeochemical processes in an aquifer system.</title>
        <authorList>
            <person name="Anantharaman K."/>
            <person name="Brown C.T."/>
            <person name="Hug L.A."/>
            <person name="Sharon I."/>
            <person name="Castelle C.J."/>
            <person name="Probst A.J."/>
            <person name="Thomas B.C."/>
            <person name="Singh A."/>
            <person name="Wilkins M.J."/>
            <person name="Karaoz U."/>
            <person name="Brodie E.L."/>
            <person name="Williams K.H."/>
            <person name="Hubbard S.S."/>
            <person name="Banfield J.F."/>
        </authorList>
    </citation>
    <scope>NUCLEOTIDE SEQUENCE [LARGE SCALE GENOMIC DNA]</scope>
</reference>
<dbReference type="PANTHER" id="PTHR30093">
    <property type="entry name" value="GENERAL SECRETION PATHWAY PROTEIN G"/>
    <property type="match status" value="1"/>
</dbReference>
<keyword evidence="5 6" id="KW-0472">Membrane</keyword>
<evidence type="ECO:0000313" key="7">
    <source>
        <dbReference type="EMBL" id="OGZ00718.1"/>
    </source>
</evidence>
<dbReference type="PRINTS" id="PR00885">
    <property type="entry name" value="BCTERIALGSPH"/>
</dbReference>
<dbReference type="EMBL" id="MHLC01000028">
    <property type="protein sequence ID" value="OGZ00718.1"/>
    <property type="molecule type" value="Genomic_DNA"/>
</dbReference>
<dbReference type="InterPro" id="IPR002416">
    <property type="entry name" value="T2SS_protein-GspH"/>
</dbReference>